<protein>
    <submittedName>
        <fullName evidence="1">Uncharacterized protein</fullName>
    </submittedName>
</protein>
<sequence>MIGCRSRYYFAPDRKSGFAFELVQESRRLRGLSQPGVVAAPPRVSSPGLGPRVTPFAKIPSGEPVVELSTGGWWTYEPLAPLLLNQYGTKDELIITPSTKGGKDSCPRCLAQEYQSTEVHGSGPSF</sequence>
<organism evidence="1 2">
    <name type="scientific">Ensete ventricosum</name>
    <name type="common">Abyssinian banana</name>
    <name type="synonym">Musa ensete</name>
    <dbReference type="NCBI Taxonomy" id="4639"/>
    <lineage>
        <taxon>Eukaryota</taxon>
        <taxon>Viridiplantae</taxon>
        <taxon>Streptophyta</taxon>
        <taxon>Embryophyta</taxon>
        <taxon>Tracheophyta</taxon>
        <taxon>Spermatophyta</taxon>
        <taxon>Magnoliopsida</taxon>
        <taxon>Liliopsida</taxon>
        <taxon>Zingiberales</taxon>
        <taxon>Musaceae</taxon>
        <taxon>Ensete</taxon>
    </lineage>
</organism>
<reference evidence="1 2" key="1">
    <citation type="journal article" date="2014" name="Agronomy (Basel)">
        <title>A Draft Genome Sequence for Ensete ventricosum, the Drought-Tolerant Tree Against Hunger.</title>
        <authorList>
            <person name="Harrison J."/>
            <person name="Moore K.A."/>
            <person name="Paszkiewicz K."/>
            <person name="Jones T."/>
            <person name="Grant M."/>
            <person name="Ambacheew D."/>
            <person name="Muzemil S."/>
            <person name="Studholme D.J."/>
        </authorList>
    </citation>
    <scope>NUCLEOTIDE SEQUENCE [LARGE SCALE GENOMIC DNA]</scope>
</reference>
<evidence type="ECO:0000313" key="1">
    <source>
        <dbReference type="EMBL" id="RRT72828.1"/>
    </source>
</evidence>
<dbReference type="Proteomes" id="UP000287651">
    <property type="component" value="Unassembled WGS sequence"/>
</dbReference>
<dbReference type="AlphaFoldDB" id="A0A427A9C8"/>
<comment type="caution">
    <text evidence="1">The sequence shown here is derived from an EMBL/GenBank/DDBJ whole genome shotgun (WGS) entry which is preliminary data.</text>
</comment>
<dbReference type="EMBL" id="AMZH03003281">
    <property type="protein sequence ID" value="RRT72828.1"/>
    <property type="molecule type" value="Genomic_DNA"/>
</dbReference>
<gene>
    <name evidence="1" type="ORF">B296_00009545</name>
</gene>
<proteinExistence type="predicted"/>
<accession>A0A427A9C8</accession>
<evidence type="ECO:0000313" key="2">
    <source>
        <dbReference type="Proteomes" id="UP000287651"/>
    </source>
</evidence>
<name>A0A427A9C8_ENSVE</name>